<dbReference type="SUPFAM" id="SSF54106">
    <property type="entry name" value="LysM domain"/>
    <property type="match status" value="2"/>
</dbReference>
<keyword evidence="5 11" id="KW-0378">Hydrolase</keyword>
<dbReference type="Gene3D" id="3.30.60.10">
    <property type="entry name" value="Endochitinase-like"/>
    <property type="match status" value="1"/>
</dbReference>
<evidence type="ECO:0000313" key="16">
    <source>
        <dbReference type="EMBL" id="PGH10677.1"/>
    </source>
</evidence>
<evidence type="ECO:0000256" key="9">
    <source>
        <dbReference type="ARBA" id="ARBA00023295"/>
    </source>
</evidence>
<dbReference type="Pfam" id="PF00704">
    <property type="entry name" value="Glyco_hydro_18"/>
    <property type="match status" value="1"/>
</dbReference>
<dbReference type="InterPro" id="IPR018392">
    <property type="entry name" value="LysM"/>
</dbReference>
<dbReference type="Pfam" id="PF01476">
    <property type="entry name" value="LysM"/>
    <property type="match status" value="2"/>
</dbReference>
<evidence type="ECO:0000256" key="12">
    <source>
        <dbReference type="SAM" id="MobiDB-lite"/>
    </source>
</evidence>
<keyword evidence="8" id="KW-0119">Carbohydrate metabolism</keyword>
<feature type="domain" description="LysM" evidence="14">
    <location>
        <begin position="364"/>
        <end position="412"/>
    </location>
</feature>
<name>A0A2B7XQA2_POLH7</name>
<dbReference type="SUPFAM" id="SSF51445">
    <property type="entry name" value="(Trans)glycosidases"/>
    <property type="match status" value="1"/>
</dbReference>
<dbReference type="EMBL" id="PDNA01000143">
    <property type="protein sequence ID" value="PGH10677.1"/>
    <property type="molecule type" value="Genomic_DNA"/>
</dbReference>
<dbReference type="InterPro" id="IPR001223">
    <property type="entry name" value="Glyco_hydro18_cat"/>
</dbReference>
<dbReference type="CDD" id="cd02878">
    <property type="entry name" value="GH18_zymocin_alpha"/>
    <property type="match status" value="1"/>
</dbReference>
<dbReference type="SUPFAM" id="SSF57016">
    <property type="entry name" value="Plant lectins/antimicrobial peptides"/>
    <property type="match status" value="1"/>
</dbReference>
<dbReference type="InterPro" id="IPR029070">
    <property type="entry name" value="Chitinase_insertion_sf"/>
</dbReference>
<evidence type="ECO:0000259" key="14">
    <source>
        <dbReference type="PROSITE" id="PS51782"/>
    </source>
</evidence>
<feature type="region of interest" description="Disordered" evidence="12">
    <location>
        <begin position="1139"/>
        <end position="1209"/>
    </location>
</feature>
<keyword evidence="4" id="KW-0147">Chitin-binding</keyword>
<dbReference type="EC" id="3.2.1.14" evidence="3"/>
<feature type="domain" description="LysM" evidence="14">
    <location>
        <begin position="300"/>
        <end position="345"/>
    </location>
</feature>
<keyword evidence="6" id="KW-0146">Chitin degradation</keyword>
<reference evidence="16 17" key="1">
    <citation type="submission" date="2017-10" db="EMBL/GenBank/DDBJ databases">
        <title>Comparative genomics in systemic dimorphic fungi from Ajellomycetaceae.</title>
        <authorList>
            <person name="Munoz J.F."/>
            <person name="Mcewen J.G."/>
            <person name="Clay O.K."/>
            <person name="Cuomo C.A."/>
        </authorList>
    </citation>
    <scope>NUCLEOTIDE SEQUENCE [LARGE SCALE GENOMIC DNA]</scope>
    <source>
        <strain evidence="16 17">UAMH7299</strain>
    </source>
</reference>
<evidence type="ECO:0000256" key="7">
    <source>
        <dbReference type="ARBA" id="ARBA00023026"/>
    </source>
</evidence>
<dbReference type="STRING" id="1447883.A0A2B7XQA2"/>
<evidence type="ECO:0000256" key="6">
    <source>
        <dbReference type="ARBA" id="ARBA00023024"/>
    </source>
</evidence>
<dbReference type="InterPro" id="IPR011583">
    <property type="entry name" value="Chitinase_II/V-like_cat"/>
</dbReference>
<keyword evidence="10" id="KW-0624">Polysaccharide degradation</keyword>
<dbReference type="InterPro" id="IPR036861">
    <property type="entry name" value="Endochitinase-like_sf"/>
</dbReference>
<evidence type="ECO:0000256" key="4">
    <source>
        <dbReference type="ARBA" id="ARBA00022669"/>
    </source>
</evidence>
<dbReference type="GO" id="GO:0008061">
    <property type="term" value="F:chitin binding"/>
    <property type="evidence" value="ECO:0007669"/>
    <property type="project" value="UniProtKB-KW"/>
</dbReference>
<dbReference type="AlphaFoldDB" id="A0A2B7XQA2"/>
<evidence type="ECO:0000256" key="1">
    <source>
        <dbReference type="ARBA" id="ARBA00000822"/>
    </source>
</evidence>
<dbReference type="GO" id="GO:0000272">
    <property type="term" value="P:polysaccharide catabolic process"/>
    <property type="evidence" value="ECO:0007669"/>
    <property type="project" value="UniProtKB-KW"/>
</dbReference>
<evidence type="ECO:0000256" key="5">
    <source>
        <dbReference type="ARBA" id="ARBA00022801"/>
    </source>
</evidence>
<comment type="caution">
    <text evidence="16">The sequence shown here is derived from an EMBL/GenBank/DDBJ whole genome shotgun (WGS) entry which is preliminary data.</text>
</comment>
<dbReference type="PANTHER" id="PTHR47700:SF2">
    <property type="entry name" value="CHITINASE"/>
    <property type="match status" value="1"/>
</dbReference>
<dbReference type="PANTHER" id="PTHR47700">
    <property type="entry name" value="V CHITINASE, PUTATIVE (AFU_ORTHOLOGUE AFUA_6G13720)-RELATED"/>
    <property type="match status" value="1"/>
</dbReference>
<keyword evidence="13" id="KW-0732">Signal</keyword>
<feature type="compositionally biased region" description="Polar residues" evidence="12">
    <location>
        <begin position="894"/>
        <end position="907"/>
    </location>
</feature>
<feature type="compositionally biased region" description="Polar residues" evidence="12">
    <location>
        <begin position="1149"/>
        <end position="1158"/>
    </location>
</feature>
<dbReference type="Gene3D" id="3.10.350.10">
    <property type="entry name" value="LysM domain"/>
    <property type="match status" value="2"/>
</dbReference>
<dbReference type="OrthoDB" id="4201610at2759"/>
<evidence type="ECO:0000313" key="17">
    <source>
        <dbReference type="Proteomes" id="UP000224634"/>
    </source>
</evidence>
<dbReference type="CDD" id="cd00035">
    <property type="entry name" value="ChtBD1"/>
    <property type="match status" value="1"/>
</dbReference>
<dbReference type="InterPro" id="IPR017853">
    <property type="entry name" value="GH"/>
</dbReference>
<dbReference type="Gene3D" id="3.20.20.80">
    <property type="entry name" value="Glycosidases"/>
    <property type="match status" value="1"/>
</dbReference>
<evidence type="ECO:0000256" key="10">
    <source>
        <dbReference type="ARBA" id="ARBA00023326"/>
    </source>
</evidence>
<dbReference type="InterPro" id="IPR001579">
    <property type="entry name" value="Glyco_hydro_18_chit_AS"/>
</dbReference>
<dbReference type="InterPro" id="IPR001002">
    <property type="entry name" value="Chitin-bd_1"/>
</dbReference>
<keyword evidence="7" id="KW-0843">Virulence</keyword>
<feature type="compositionally biased region" description="Acidic residues" evidence="12">
    <location>
        <begin position="1159"/>
        <end position="1170"/>
    </location>
</feature>
<dbReference type="Proteomes" id="UP000224634">
    <property type="component" value="Unassembled WGS sequence"/>
</dbReference>
<evidence type="ECO:0000259" key="15">
    <source>
        <dbReference type="PROSITE" id="PS51910"/>
    </source>
</evidence>
<dbReference type="Pfam" id="PF00187">
    <property type="entry name" value="Chitin_bind_1"/>
    <property type="match status" value="1"/>
</dbReference>
<feature type="region of interest" description="Disordered" evidence="12">
    <location>
        <begin position="891"/>
        <end position="910"/>
    </location>
</feature>
<dbReference type="InterPro" id="IPR053214">
    <property type="entry name" value="LysM12-like"/>
</dbReference>
<comment type="similarity">
    <text evidence="2">Belongs to the glycosyl hydrolase 18 family. Chitinase class V subfamily.</text>
</comment>
<gene>
    <name evidence="16" type="ORF">AJ80_07433</name>
</gene>
<accession>A0A2B7XQA2</accession>
<dbReference type="PROSITE" id="PS51910">
    <property type="entry name" value="GH18_2"/>
    <property type="match status" value="1"/>
</dbReference>
<proteinExistence type="inferred from homology"/>
<dbReference type="SMART" id="SM00257">
    <property type="entry name" value="LysM"/>
    <property type="match status" value="2"/>
</dbReference>
<feature type="domain" description="GH18" evidence="15">
    <location>
        <begin position="506"/>
        <end position="866"/>
    </location>
</feature>
<protein>
    <recommendedName>
        <fullName evidence="3">chitinase</fullName>
        <ecNumber evidence="3">3.2.1.14</ecNumber>
    </recommendedName>
</protein>
<keyword evidence="9 11" id="KW-0326">Glycosidase</keyword>
<evidence type="ECO:0000256" key="11">
    <source>
        <dbReference type="RuleBase" id="RU000489"/>
    </source>
</evidence>
<sequence>MKLLLYTAAALWLVIQLVSSQSSPFDPCPIHCNLAGPNPSNWTHLHGQVALTRCPETVIFDLAVYTPVLSPTAHLTFRACTASEATTSHDMEYKPTPFAFGLKSRATDSSSHCVGEESTYQNKTDVHLMQWGSSKDSGSPGEIASVVSALNEFVLLDLNCGPTILFARSGNAVVGLYVGGEIEKGSAAAILKNFVDTATNLDSLPEQLALQICRENSPSPWIMGLYVDPAGNISAVQDAVANWSDAKCFTNPEDEDIWKDTDISVIKAIDVPIDLGLGSGFEQSSTPARRSLLRPRAECTAIQVASGDGCWSLSERCGITQDELLNYNGGGDFCDTLIPAQWVCCSTGTLPDFSPQPNPNGSCASYAAQTDDYCFAIAEAHHITVDDIESYNGDTWGWAGCDGLQPGQKICLSTGAPPMPAAIENAVCGPQVPGTESVSGTELADLNPCPLNVCCNIWGQCGITEDFCIESPADTGAPGTSQPGANGCISNCGMEMVNNDVPPASFSRIAYFEAWNQNRPCLHMDVNDIDTNLFTHIHFAFGDITPDFHVDVSPVQEQFDIMKDMGRTGIKRILSFGGWAFSTEAPTYSIFRDGVTPANRQTFANNVVNFINTHNLDGVDFDWEYPAAPDIPGIPAGQLQEGQDYLDFLTIVKAQLPDKSVSIAAPASYWYLKGYPIEEIGAVVDYMVYMTYDLHGQWDYGNKWSTPGCEEGNCLRSHVNKTETESALIMITKAGVPSHKVFAGISSYGRSFKMAEAGCTGPDCQFTGSANVSDAAGGPCTDTGGYIAAAEIRDIIRRGGNVNTWYDQSSDSDIVVYNDLEWVAWMNDETKSNRIGWYRGLNFGGVSDWAVDLDAGGLAVRHLSPQSATVIPFPATSVASTVTFTAGGAVATDIDSQPNDGKQNTPSGPGPSQCGLCDFIRLITSTCCGYGGGVSNPIEISPNYDLPRNLILPRGFTPNQEMTDARGLQFPSGVPLPEEIIIPRGTRFSSPLVMPRGMGLSNTFTDPETIDDDDDDDDIIYITSTFWDGPHTVSCSPPCTLLFPPTTTTSTWTPPPFTTTVSGTTTIVNPPVQTTQQIRISKETVNSETGSPATKTIFPTPAPAPLCIEITLPIVGTLTFGLCPPDINPFPPPVPSVVVVPVPPDGKSGPTNPGNQPSEEQEEEEEEEDNEKPCPYTPSLDPDDPIFGDDGSWRPTSGPPLPTGTGTFSKVKVRGDEVYGNASQPLGLRSYF</sequence>
<dbReference type="CDD" id="cd00118">
    <property type="entry name" value="LysM"/>
    <property type="match status" value="1"/>
</dbReference>
<dbReference type="InterPro" id="IPR036779">
    <property type="entry name" value="LysM_dom_sf"/>
</dbReference>
<dbReference type="GO" id="GO:0006032">
    <property type="term" value="P:chitin catabolic process"/>
    <property type="evidence" value="ECO:0007669"/>
    <property type="project" value="UniProtKB-KW"/>
</dbReference>
<evidence type="ECO:0000256" key="2">
    <source>
        <dbReference type="ARBA" id="ARBA00008682"/>
    </source>
</evidence>
<feature type="signal peptide" evidence="13">
    <location>
        <begin position="1"/>
        <end position="20"/>
    </location>
</feature>
<dbReference type="PROSITE" id="PS51782">
    <property type="entry name" value="LYSM"/>
    <property type="match status" value="2"/>
</dbReference>
<evidence type="ECO:0000256" key="3">
    <source>
        <dbReference type="ARBA" id="ARBA00012729"/>
    </source>
</evidence>
<comment type="catalytic activity">
    <reaction evidence="1">
        <text>Random endo-hydrolysis of N-acetyl-beta-D-glucosaminide (1-&gt;4)-beta-linkages in chitin and chitodextrins.</text>
        <dbReference type="EC" id="3.2.1.14"/>
    </reaction>
</comment>
<dbReference type="Gene3D" id="3.10.50.10">
    <property type="match status" value="1"/>
</dbReference>
<dbReference type="SUPFAM" id="SSF54556">
    <property type="entry name" value="Chitinase insertion domain"/>
    <property type="match status" value="1"/>
</dbReference>
<dbReference type="SMART" id="SM00636">
    <property type="entry name" value="Glyco_18"/>
    <property type="match status" value="1"/>
</dbReference>
<evidence type="ECO:0000256" key="13">
    <source>
        <dbReference type="SAM" id="SignalP"/>
    </source>
</evidence>
<dbReference type="PROSITE" id="PS01095">
    <property type="entry name" value="GH18_1"/>
    <property type="match status" value="1"/>
</dbReference>
<organism evidence="16 17">
    <name type="scientific">Polytolypa hystricis (strain UAMH7299)</name>
    <dbReference type="NCBI Taxonomy" id="1447883"/>
    <lineage>
        <taxon>Eukaryota</taxon>
        <taxon>Fungi</taxon>
        <taxon>Dikarya</taxon>
        <taxon>Ascomycota</taxon>
        <taxon>Pezizomycotina</taxon>
        <taxon>Eurotiomycetes</taxon>
        <taxon>Eurotiomycetidae</taxon>
        <taxon>Onygenales</taxon>
        <taxon>Onygenales incertae sedis</taxon>
        <taxon>Polytolypa</taxon>
    </lineage>
</organism>
<feature type="chain" id="PRO_5013151876" description="chitinase" evidence="13">
    <location>
        <begin position="21"/>
        <end position="1232"/>
    </location>
</feature>
<evidence type="ECO:0000256" key="8">
    <source>
        <dbReference type="ARBA" id="ARBA00023277"/>
    </source>
</evidence>
<keyword evidence="17" id="KW-1185">Reference proteome</keyword>
<dbReference type="GO" id="GO:0008843">
    <property type="term" value="F:endochitinase activity"/>
    <property type="evidence" value="ECO:0007669"/>
    <property type="project" value="UniProtKB-EC"/>
</dbReference>